<dbReference type="RefSeq" id="WP_195170469.1">
    <property type="nucleotide sequence ID" value="NZ_CP062983.1"/>
</dbReference>
<accession>A0A7S8E8P1</accession>
<dbReference type="AlphaFoldDB" id="A0A7S8E8P1"/>
<dbReference type="KEGG" id="pmet:G4Y79_22385"/>
<sequence>MGRRKLKRGERERILFAALSTLLLSLLVGIIVALAVPQSATTTTAVTERALPPQEGDCDAATMQTTIDAFAEAETPVIFHCNADVLLMNGLVIKGNVTIVGQDPELRSFRVFMDGANYAERLFYLRENASLTLVSVELTRSRRYGVYATPGSQLTLDDVVFTSISEGSSDGAAIYNEGGVVVASHSFISSSWGEVAIKNEGEVWMEDSVIWSSVGCIENGEDGISRGVEESCVDA</sequence>
<proteinExistence type="predicted"/>
<dbReference type="Pfam" id="PF13229">
    <property type="entry name" value="Beta_helix"/>
    <property type="match status" value="1"/>
</dbReference>
<evidence type="ECO:0000313" key="3">
    <source>
        <dbReference type="Proteomes" id="UP000594468"/>
    </source>
</evidence>
<keyword evidence="3" id="KW-1185">Reference proteome</keyword>
<dbReference type="Proteomes" id="UP000594468">
    <property type="component" value="Chromosome"/>
</dbReference>
<organism evidence="2 3">
    <name type="scientific">Phototrophicus methaneseepsis</name>
    <dbReference type="NCBI Taxonomy" id="2710758"/>
    <lineage>
        <taxon>Bacteria</taxon>
        <taxon>Bacillati</taxon>
        <taxon>Chloroflexota</taxon>
        <taxon>Candidatus Thermofontia</taxon>
        <taxon>Phototrophicales</taxon>
        <taxon>Phototrophicaceae</taxon>
        <taxon>Phototrophicus</taxon>
    </lineage>
</organism>
<evidence type="ECO:0000313" key="2">
    <source>
        <dbReference type="EMBL" id="QPC82400.1"/>
    </source>
</evidence>
<dbReference type="InterPro" id="IPR011050">
    <property type="entry name" value="Pectin_lyase_fold/virulence"/>
</dbReference>
<gene>
    <name evidence="2" type="ORF">G4Y79_22385</name>
</gene>
<evidence type="ECO:0000259" key="1">
    <source>
        <dbReference type="Pfam" id="PF13229"/>
    </source>
</evidence>
<reference evidence="2 3" key="1">
    <citation type="submission" date="2020-02" db="EMBL/GenBank/DDBJ databases">
        <authorList>
            <person name="Zheng R.K."/>
            <person name="Sun C.M."/>
        </authorList>
    </citation>
    <scope>NUCLEOTIDE SEQUENCE [LARGE SCALE GENOMIC DNA]</scope>
    <source>
        <strain evidence="3">rifampicinis</strain>
    </source>
</reference>
<feature type="domain" description="Right handed beta helix" evidence="1">
    <location>
        <begin position="124"/>
        <end position="216"/>
    </location>
</feature>
<dbReference type="EMBL" id="CP062983">
    <property type="protein sequence ID" value="QPC82400.1"/>
    <property type="molecule type" value="Genomic_DNA"/>
</dbReference>
<name>A0A7S8E8P1_9CHLR</name>
<protein>
    <submittedName>
        <fullName evidence="2">Right-handed parallel beta-helix repeat-containing protein</fullName>
    </submittedName>
</protein>
<dbReference type="InterPro" id="IPR039448">
    <property type="entry name" value="Beta_helix"/>
</dbReference>
<dbReference type="SUPFAM" id="SSF51126">
    <property type="entry name" value="Pectin lyase-like"/>
    <property type="match status" value="1"/>
</dbReference>